<evidence type="ECO:0000259" key="3">
    <source>
        <dbReference type="Pfam" id="PF01113"/>
    </source>
</evidence>
<feature type="domain" description="2,4-diaminopentanoate dehydrogenase C-terminal" evidence="4">
    <location>
        <begin position="143"/>
        <end position="341"/>
    </location>
</feature>
<dbReference type="CDD" id="cd24146">
    <property type="entry name" value="nat-AmDH_N_like"/>
    <property type="match status" value="1"/>
</dbReference>
<dbReference type="Proteomes" id="UP000273044">
    <property type="component" value="Chromosome"/>
</dbReference>
<evidence type="ECO:0000259" key="4">
    <source>
        <dbReference type="Pfam" id="PF19328"/>
    </source>
</evidence>
<keyword evidence="6" id="KW-1185">Reference proteome</keyword>
<gene>
    <name evidence="5" type="ORF">NCTC12967_00844</name>
</gene>
<reference evidence="5 6" key="1">
    <citation type="submission" date="2018-12" db="EMBL/GenBank/DDBJ databases">
        <authorList>
            <consortium name="Pathogen Informatics"/>
        </authorList>
    </citation>
    <scope>NUCLEOTIDE SEQUENCE [LARGE SCALE GENOMIC DNA]</scope>
    <source>
        <strain evidence="5 6">NCTC12967</strain>
    </source>
</reference>
<name>A0A3S4XXP1_9ACTN</name>
<dbReference type="InterPro" id="IPR000846">
    <property type="entry name" value="DapB_N"/>
</dbReference>
<evidence type="ECO:0000313" key="6">
    <source>
        <dbReference type="Proteomes" id="UP000273044"/>
    </source>
</evidence>
<keyword evidence="1" id="KW-0521">NADP</keyword>
<protein>
    <submittedName>
        <fullName evidence="5">Uncharacterized conserved protein related to dihydrodipicolinate reductase</fullName>
    </submittedName>
</protein>
<evidence type="ECO:0000313" key="5">
    <source>
        <dbReference type="EMBL" id="VEH69571.1"/>
    </source>
</evidence>
<dbReference type="GO" id="GO:0009089">
    <property type="term" value="P:lysine biosynthetic process via diaminopimelate"/>
    <property type="evidence" value="ECO:0007669"/>
    <property type="project" value="InterPro"/>
</dbReference>
<dbReference type="Pfam" id="PF19328">
    <property type="entry name" value="DAP_DH_C"/>
    <property type="match status" value="1"/>
</dbReference>
<dbReference type="GO" id="GO:0008839">
    <property type="term" value="F:4-hydroxy-tetrahydrodipicolinate reductase"/>
    <property type="evidence" value="ECO:0007669"/>
    <property type="project" value="InterPro"/>
</dbReference>
<sequence>MSKNQRIRVAQWGLGAMGQGVAKVILAKDGLELVGAFDISPELAGKDVGEVLGVGPAGVKISNDPASILDPEKVDVVTIATTSWVKKQLPDLKAIISAGINVVSIAEEMAAPEAQNPEEAVELDALAKEHGVSAIGVGVNPGFVLDHLVVVLTAGSQEVTSIEASRINDLSPYGQTVLSTQGVGTTPEEFKAGVADGSIVGHVGFPESVRLISDALGLGVDRVEQTLEPIIAKVPRQARDRVIEPGKVAGCNHIAVGYRGDEEIIKLIHPQQVDPGAEGVDTGDYITIHGVPEISMSTGPEIAGGKATAGIAVNTIPRIFAATPGLKRIVDLPSPTALMGPEAYERR</sequence>
<dbReference type="NCBIfam" id="NF040740">
    <property type="entry name" value="ornith_Ord"/>
    <property type="match status" value="1"/>
</dbReference>
<dbReference type="GeneID" id="64406325"/>
<evidence type="ECO:0000256" key="2">
    <source>
        <dbReference type="ARBA" id="ARBA00023002"/>
    </source>
</evidence>
<organism evidence="5 6">
    <name type="scientific">Arachnia propionica</name>
    <dbReference type="NCBI Taxonomy" id="1750"/>
    <lineage>
        <taxon>Bacteria</taxon>
        <taxon>Bacillati</taxon>
        <taxon>Actinomycetota</taxon>
        <taxon>Actinomycetes</taxon>
        <taxon>Propionibacteriales</taxon>
        <taxon>Propionibacteriaceae</taxon>
        <taxon>Arachnia</taxon>
    </lineage>
</organism>
<dbReference type="Gene3D" id="3.40.50.720">
    <property type="entry name" value="NAD(P)-binding Rossmann-like Domain"/>
    <property type="match status" value="1"/>
</dbReference>
<keyword evidence="2" id="KW-0560">Oxidoreductase</keyword>
<dbReference type="SUPFAM" id="SSF51735">
    <property type="entry name" value="NAD(P)-binding Rossmann-fold domains"/>
    <property type="match status" value="1"/>
</dbReference>
<dbReference type="Pfam" id="PF01113">
    <property type="entry name" value="DapB_N"/>
    <property type="match status" value="1"/>
</dbReference>
<dbReference type="InterPro" id="IPR036291">
    <property type="entry name" value="NAD(P)-bd_dom_sf"/>
</dbReference>
<dbReference type="RefSeq" id="WP_073970059.1">
    <property type="nucleotide sequence ID" value="NZ_LR134406.1"/>
</dbReference>
<dbReference type="EMBL" id="LR134406">
    <property type="protein sequence ID" value="VEH69571.1"/>
    <property type="molecule type" value="Genomic_DNA"/>
</dbReference>
<dbReference type="InterPro" id="IPR045760">
    <property type="entry name" value="DAP_DH_C"/>
</dbReference>
<proteinExistence type="predicted"/>
<accession>A0A3S4XXP1</accession>
<dbReference type="AlphaFoldDB" id="A0A3S4XXP1"/>
<evidence type="ECO:0000256" key="1">
    <source>
        <dbReference type="ARBA" id="ARBA00022857"/>
    </source>
</evidence>
<feature type="domain" description="Dihydrodipicolinate reductase N-terminal" evidence="3">
    <location>
        <begin position="8"/>
        <end position="81"/>
    </location>
</feature>